<evidence type="ECO:0000313" key="8">
    <source>
        <dbReference type="EMBL" id="SCY36567.1"/>
    </source>
</evidence>
<dbReference type="PROSITE" id="PS51095">
    <property type="entry name" value="PTS_EIIA_TYPE_3"/>
    <property type="match status" value="1"/>
</dbReference>
<comment type="cofactor">
    <cofactor evidence="6">
        <name>Mg(2+)</name>
        <dbReference type="ChEBI" id="CHEBI:18420"/>
    </cofactor>
    <text evidence="6">Binds 1 Mg(2+) ion per trimer.</text>
</comment>
<proteinExistence type="predicted"/>
<evidence type="ECO:0000256" key="4">
    <source>
        <dbReference type="ARBA" id="ARBA00022683"/>
    </source>
</evidence>
<dbReference type="GO" id="GO:0016740">
    <property type="term" value="F:transferase activity"/>
    <property type="evidence" value="ECO:0007669"/>
    <property type="project" value="UniProtKB-KW"/>
</dbReference>
<keyword evidence="4" id="KW-0598">Phosphotransferase system</keyword>
<dbReference type="RefSeq" id="WP_091541500.1">
    <property type="nucleotide sequence ID" value="NZ_FMUS01000007.1"/>
</dbReference>
<evidence type="ECO:0000256" key="7">
    <source>
        <dbReference type="PROSITE-ProRule" id="PRU00418"/>
    </source>
</evidence>
<dbReference type="InterPro" id="IPR003188">
    <property type="entry name" value="PTS_IIA_lac/cel"/>
</dbReference>
<keyword evidence="3" id="KW-0808">Transferase</keyword>
<dbReference type="SUPFAM" id="SSF46973">
    <property type="entry name" value="Enzyme IIa from lactose specific PTS, IIa-lac"/>
    <property type="match status" value="1"/>
</dbReference>
<dbReference type="Gene3D" id="1.20.58.80">
    <property type="entry name" value="Phosphotransferase system, lactose/cellobiose-type IIA subunit"/>
    <property type="match status" value="1"/>
</dbReference>
<reference evidence="8 9" key="1">
    <citation type="submission" date="2016-10" db="EMBL/GenBank/DDBJ databases">
        <authorList>
            <person name="de Groot N.N."/>
        </authorList>
    </citation>
    <scope>NUCLEOTIDE SEQUENCE [LARGE SCALE GENOMIC DNA]</scope>
    <source>
        <strain evidence="8 9">DSM 18978</strain>
    </source>
</reference>
<dbReference type="Proteomes" id="UP000198636">
    <property type="component" value="Unassembled WGS sequence"/>
</dbReference>
<dbReference type="PIRSF" id="PIRSF000699">
    <property type="entry name" value="PTS_IILac_III"/>
    <property type="match status" value="1"/>
</dbReference>
<dbReference type="Pfam" id="PF02255">
    <property type="entry name" value="PTS_IIA"/>
    <property type="match status" value="1"/>
</dbReference>
<gene>
    <name evidence="8" type="ORF">SAMN03080606_01365</name>
</gene>
<keyword evidence="2" id="KW-0762">Sugar transport</keyword>
<accession>A0A1G5FBL2</accession>
<organism evidence="8 9">
    <name type="scientific">Alkaliphilus peptidifermentans DSM 18978</name>
    <dbReference type="NCBI Taxonomy" id="1120976"/>
    <lineage>
        <taxon>Bacteria</taxon>
        <taxon>Bacillati</taxon>
        <taxon>Bacillota</taxon>
        <taxon>Clostridia</taxon>
        <taxon>Peptostreptococcales</taxon>
        <taxon>Natronincolaceae</taxon>
        <taxon>Alkaliphilus</taxon>
    </lineage>
</organism>
<feature type="binding site" evidence="6">
    <location>
        <position position="78"/>
    </location>
    <ligand>
        <name>Mg(2+)</name>
        <dbReference type="ChEBI" id="CHEBI:18420"/>
        <note>ligand shared between all trimeric partners</note>
    </ligand>
</feature>
<name>A0A1G5FBL2_9FIRM</name>
<keyword evidence="6" id="KW-0460">Magnesium</keyword>
<evidence type="ECO:0000313" key="9">
    <source>
        <dbReference type="Proteomes" id="UP000198636"/>
    </source>
</evidence>
<evidence type="ECO:0000256" key="3">
    <source>
        <dbReference type="ARBA" id="ARBA00022679"/>
    </source>
</evidence>
<evidence type="ECO:0000256" key="6">
    <source>
        <dbReference type="PIRSR" id="PIRSR000699-2"/>
    </source>
</evidence>
<keyword evidence="6" id="KW-0479">Metal-binding</keyword>
<feature type="modified residue" description="Phosphohistidine; by HPr" evidence="7">
    <location>
        <position position="75"/>
    </location>
</feature>
<dbReference type="GO" id="GO:0009401">
    <property type="term" value="P:phosphoenolpyruvate-dependent sugar phosphotransferase system"/>
    <property type="evidence" value="ECO:0007669"/>
    <property type="project" value="UniProtKB-KW"/>
</dbReference>
<dbReference type="PANTHER" id="PTHR34382">
    <property type="entry name" value="PTS SYSTEM N,N'-DIACETYLCHITOBIOSE-SPECIFIC EIIA COMPONENT"/>
    <property type="match status" value="1"/>
</dbReference>
<dbReference type="AlphaFoldDB" id="A0A1G5FBL2"/>
<dbReference type="InterPro" id="IPR036542">
    <property type="entry name" value="PTS_IIA_lac/cel_sf"/>
</dbReference>
<protein>
    <submittedName>
        <fullName evidence="8">PTS system, cellobiose-specific IIA component</fullName>
    </submittedName>
</protein>
<keyword evidence="9" id="KW-1185">Reference proteome</keyword>
<sequence length="108" mass="12196">MDIEVTIFTIITHSGEARSSSMEAIQNAKKGDYKKATKCMEDAKEKLALAHEAQTMLIHSEAQGNKVEISLLMIHAQDHLMNAMTVKDLAEEFVDLYRNVMCRKQEVV</sequence>
<dbReference type="STRING" id="1120976.SAMN03080606_01365"/>
<feature type="active site" description="Tele-phosphohistidine intermediate" evidence="5">
    <location>
        <position position="75"/>
    </location>
</feature>
<dbReference type="OrthoDB" id="389577at2"/>
<keyword evidence="1" id="KW-0813">Transport</keyword>
<dbReference type="CDD" id="cd00215">
    <property type="entry name" value="PTS_IIA_lac"/>
    <property type="match status" value="1"/>
</dbReference>
<evidence type="ECO:0000256" key="2">
    <source>
        <dbReference type="ARBA" id="ARBA00022597"/>
    </source>
</evidence>
<evidence type="ECO:0000256" key="5">
    <source>
        <dbReference type="PIRSR" id="PIRSR000699-1"/>
    </source>
</evidence>
<dbReference type="EMBL" id="FMUS01000007">
    <property type="protein sequence ID" value="SCY36567.1"/>
    <property type="molecule type" value="Genomic_DNA"/>
</dbReference>
<evidence type="ECO:0000256" key="1">
    <source>
        <dbReference type="ARBA" id="ARBA00022448"/>
    </source>
</evidence>
<dbReference type="PANTHER" id="PTHR34382:SF7">
    <property type="entry name" value="PTS SYSTEM N,N'-DIACETYLCHITOBIOSE-SPECIFIC EIIA COMPONENT"/>
    <property type="match status" value="1"/>
</dbReference>
<dbReference type="GO" id="GO:0046872">
    <property type="term" value="F:metal ion binding"/>
    <property type="evidence" value="ECO:0007669"/>
    <property type="project" value="UniProtKB-KW"/>
</dbReference>